<sequence>MGIWNKMVFGVRRVCLALYARLRARKNGRGLLKLQDEVQTCGYQDVQVMWEMLHRTESDLLQNHDKRKQNPSWSVLVWSNHSQASSESTNHTQV</sequence>
<reference evidence="1" key="1">
    <citation type="submission" date="2023-10" db="EMBL/GenBank/DDBJ databases">
        <title>Chromosome-level genome of the transformable northern wattle, Acacia crassicarpa.</title>
        <authorList>
            <person name="Massaro I."/>
            <person name="Sinha N.R."/>
            <person name="Poethig S."/>
            <person name="Leichty A.R."/>
        </authorList>
    </citation>
    <scope>NUCLEOTIDE SEQUENCE</scope>
    <source>
        <strain evidence="1">Acra3RX</strain>
        <tissue evidence="1">Leaf</tissue>
    </source>
</reference>
<gene>
    <name evidence="1" type="ORF">QN277_024432</name>
</gene>
<protein>
    <submittedName>
        <fullName evidence="1">Uncharacterized protein</fullName>
    </submittedName>
</protein>
<dbReference type="AlphaFoldDB" id="A0AAE1MK62"/>
<comment type="caution">
    <text evidence="1">The sequence shown here is derived from an EMBL/GenBank/DDBJ whole genome shotgun (WGS) entry which is preliminary data.</text>
</comment>
<dbReference type="EMBL" id="JAWXYG010000007">
    <property type="protein sequence ID" value="KAK4267685.1"/>
    <property type="molecule type" value="Genomic_DNA"/>
</dbReference>
<dbReference type="PANTHER" id="PTHR33181">
    <property type="entry name" value="OS01G0778500 PROTEIN"/>
    <property type="match status" value="1"/>
</dbReference>
<evidence type="ECO:0000313" key="2">
    <source>
        <dbReference type="Proteomes" id="UP001293593"/>
    </source>
</evidence>
<proteinExistence type="predicted"/>
<organism evidence="1 2">
    <name type="scientific">Acacia crassicarpa</name>
    <name type="common">northern wattle</name>
    <dbReference type="NCBI Taxonomy" id="499986"/>
    <lineage>
        <taxon>Eukaryota</taxon>
        <taxon>Viridiplantae</taxon>
        <taxon>Streptophyta</taxon>
        <taxon>Embryophyta</taxon>
        <taxon>Tracheophyta</taxon>
        <taxon>Spermatophyta</taxon>
        <taxon>Magnoliopsida</taxon>
        <taxon>eudicotyledons</taxon>
        <taxon>Gunneridae</taxon>
        <taxon>Pentapetalae</taxon>
        <taxon>rosids</taxon>
        <taxon>fabids</taxon>
        <taxon>Fabales</taxon>
        <taxon>Fabaceae</taxon>
        <taxon>Caesalpinioideae</taxon>
        <taxon>mimosoid clade</taxon>
        <taxon>Acacieae</taxon>
        <taxon>Acacia</taxon>
    </lineage>
</organism>
<accession>A0AAE1MK62</accession>
<keyword evidence="2" id="KW-1185">Reference proteome</keyword>
<dbReference type="Proteomes" id="UP001293593">
    <property type="component" value="Unassembled WGS sequence"/>
</dbReference>
<name>A0AAE1MK62_9FABA</name>
<dbReference type="PANTHER" id="PTHR33181:SF57">
    <property type="entry name" value="TRANSMEMBRANE PROTEIN"/>
    <property type="match status" value="1"/>
</dbReference>
<evidence type="ECO:0000313" key="1">
    <source>
        <dbReference type="EMBL" id="KAK4267685.1"/>
    </source>
</evidence>